<dbReference type="GO" id="GO:0003774">
    <property type="term" value="F:cytoskeletal motor activity"/>
    <property type="evidence" value="ECO:0007669"/>
    <property type="project" value="InterPro"/>
</dbReference>
<keyword evidence="8 14" id="KW-1133">Transmembrane helix</keyword>
<feature type="transmembrane region" description="Helical" evidence="14">
    <location>
        <begin position="20"/>
        <end position="41"/>
    </location>
</feature>
<evidence type="ECO:0000256" key="9">
    <source>
        <dbReference type="ARBA" id="ARBA00023136"/>
    </source>
</evidence>
<dbReference type="GO" id="GO:0071973">
    <property type="term" value="P:bacterial-type flagellum-dependent cell motility"/>
    <property type="evidence" value="ECO:0007669"/>
    <property type="project" value="InterPro"/>
</dbReference>
<evidence type="ECO:0000256" key="4">
    <source>
        <dbReference type="ARBA" id="ARBA00007971"/>
    </source>
</evidence>
<dbReference type="Gene3D" id="3.30.300.30">
    <property type="match status" value="1"/>
</dbReference>
<evidence type="ECO:0000256" key="8">
    <source>
        <dbReference type="ARBA" id="ARBA00022989"/>
    </source>
</evidence>
<dbReference type="PANTHER" id="PTHR30046">
    <property type="entry name" value="FLAGELLAR M-RING PROTEIN"/>
    <property type="match status" value="1"/>
</dbReference>
<feature type="region of interest" description="Disordered" evidence="13">
    <location>
        <begin position="300"/>
        <end position="349"/>
    </location>
</feature>
<dbReference type="InterPro" id="IPR000067">
    <property type="entry name" value="FlgMring_FliF"/>
</dbReference>
<dbReference type="Pfam" id="PF08345">
    <property type="entry name" value="YscJ_FliF_C"/>
    <property type="match status" value="1"/>
</dbReference>
<comment type="subunit">
    <text evidence="11">The basal body constitutes a major portion of the flagellar organelle and consists of four rings (L,P,S, and M) mounted on a central rod. The M ring is integral to the inner membrane of the cell and may be connected to the flagellar rod via the S ring. The S (supramembrane ring) lies just distal to the M ring. The L and P rings lie in the outer membrane and the periplasmic space, respectively.</text>
</comment>
<dbReference type="PRINTS" id="PR01009">
    <property type="entry name" value="FLGMRINGFLIF"/>
</dbReference>
<evidence type="ECO:0000313" key="18">
    <source>
        <dbReference type="Proteomes" id="UP000501237"/>
    </source>
</evidence>
<evidence type="ECO:0000256" key="2">
    <source>
        <dbReference type="ARBA" id="ARBA00004117"/>
    </source>
</evidence>
<proteinExistence type="inferred from homology"/>
<protein>
    <recommendedName>
        <fullName evidence="5 12">Flagellar M-ring protein</fullName>
    </recommendedName>
</protein>
<feature type="compositionally biased region" description="Pro residues" evidence="13">
    <location>
        <begin position="309"/>
        <end position="332"/>
    </location>
</feature>
<dbReference type="PIRSF" id="PIRSF004862">
    <property type="entry name" value="FliF"/>
    <property type="match status" value="1"/>
</dbReference>
<accession>A0A679GTF7</accession>
<name>A0A679GTF7_9GAMM</name>
<dbReference type="GeneID" id="57398519"/>
<keyword evidence="10 12" id="KW-0975">Bacterial flagellum</keyword>
<comment type="subcellular location">
    <subcellularLocation>
        <location evidence="2 12">Bacterial flagellum basal body</location>
    </subcellularLocation>
    <subcellularLocation>
        <location evidence="3">Cell membrane</location>
        <topology evidence="3">Multi-pass membrane protein</topology>
    </subcellularLocation>
</comment>
<sequence>MLDNIRDRLPAGGLRLDPRLGMAGLAAAAALLAAMVVYWLWRDSVGYRALYGAHEAFPAADVLQVLDGEGVDYRLHPQTGQVLVREADLAATRLLLSAKGVQVAVPPGYELFDREEPLGSSQFVQDVRLRRSLEGELARTIAELKGVDQVRVHLAQEPSHSFVIGRREPAKASVMLRMAAGQRLAPEQVAAIVNLVAASVPQLAPEAVSVVDQNGVLLSRQGVVNGALQDNQVAEGYRQQALANLDAVLAPVLGAGNYRVSVSPDFDFSQKEETIQAYGDTPRLRNEVVRSENTLDQLALGVPGSLSNRPPPAKPAPPAGQTPAAGTPPPADNPASTSTRSESTRQHELDQRITHVRHPSFQLRRQSVAVVLNAAAAPEGGWSEAARKELEATLRGAVGFDAERGDQLILSVMPFVALKTPEEPEVAWWESPQLYEYARFGVVVVLALLLLFLVLRPALAGLRRRQDAPPAALEDGLPAGEQGLLPGRGPGQALGGGVFGEANPLAEVRLPAPGSGLEMQVEHLQLLARNDPERVSEVIKHWIGRHERDNDSA</sequence>
<evidence type="ECO:0000256" key="11">
    <source>
        <dbReference type="ARBA" id="ARBA00025936"/>
    </source>
</evidence>
<dbReference type="RefSeq" id="WP_172433954.1">
    <property type="nucleotide sequence ID" value="NZ_AP022642.1"/>
</dbReference>
<evidence type="ECO:0000256" key="3">
    <source>
        <dbReference type="ARBA" id="ARBA00004651"/>
    </source>
</evidence>
<evidence type="ECO:0000256" key="5">
    <source>
        <dbReference type="ARBA" id="ARBA00017949"/>
    </source>
</evidence>
<evidence type="ECO:0000256" key="12">
    <source>
        <dbReference type="PIRNR" id="PIRNR004862"/>
    </source>
</evidence>
<dbReference type="KEGG" id="poj:PtoMrB4_33010"/>
<dbReference type="Proteomes" id="UP000501237">
    <property type="component" value="Chromosome"/>
</dbReference>
<feature type="domain" description="Flagellar M-ring C-terminal" evidence="16">
    <location>
        <begin position="249"/>
        <end position="415"/>
    </location>
</feature>
<dbReference type="AlphaFoldDB" id="A0A679GTF7"/>
<dbReference type="InterPro" id="IPR043427">
    <property type="entry name" value="YscJ/FliF"/>
</dbReference>
<dbReference type="InterPro" id="IPR013556">
    <property type="entry name" value="Flag_M-ring_C"/>
</dbReference>
<evidence type="ECO:0000256" key="14">
    <source>
        <dbReference type="SAM" id="Phobius"/>
    </source>
</evidence>
<evidence type="ECO:0000256" key="1">
    <source>
        <dbReference type="ARBA" id="ARBA00003820"/>
    </source>
</evidence>
<evidence type="ECO:0000256" key="13">
    <source>
        <dbReference type="SAM" id="MobiDB-lite"/>
    </source>
</evidence>
<dbReference type="InterPro" id="IPR045851">
    <property type="entry name" value="AMP-bd_C_sf"/>
</dbReference>
<dbReference type="GO" id="GO:0009431">
    <property type="term" value="C:bacterial-type flagellum basal body, MS ring"/>
    <property type="evidence" value="ECO:0007669"/>
    <property type="project" value="InterPro"/>
</dbReference>
<feature type="transmembrane region" description="Helical" evidence="14">
    <location>
        <begin position="437"/>
        <end position="455"/>
    </location>
</feature>
<evidence type="ECO:0000256" key="10">
    <source>
        <dbReference type="ARBA" id="ARBA00023143"/>
    </source>
</evidence>
<comment type="function">
    <text evidence="1 12">The M ring may be actively involved in energy transduction.</text>
</comment>
<organism evidence="17 18">
    <name type="scientific">Metapseudomonas otitidis</name>
    <dbReference type="NCBI Taxonomy" id="319939"/>
    <lineage>
        <taxon>Bacteria</taxon>
        <taxon>Pseudomonadati</taxon>
        <taxon>Pseudomonadota</taxon>
        <taxon>Gammaproteobacteria</taxon>
        <taxon>Pseudomonadales</taxon>
        <taxon>Pseudomonadaceae</taxon>
        <taxon>Metapseudomonas</taxon>
    </lineage>
</organism>
<dbReference type="NCBIfam" id="TIGR00206">
    <property type="entry name" value="fliF"/>
    <property type="match status" value="1"/>
</dbReference>
<dbReference type="Pfam" id="PF01514">
    <property type="entry name" value="YscJ_FliF"/>
    <property type="match status" value="1"/>
</dbReference>
<dbReference type="EMBL" id="AP022642">
    <property type="protein sequence ID" value="BCA29324.1"/>
    <property type="molecule type" value="Genomic_DNA"/>
</dbReference>
<evidence type="ECO:0000259" key="15">
    <source>
        <dbReference type="Pfam" id="PF01514"/>
    </source>
</evidence>
<keyword evidence="7 14" id="KW-0812">Transmembrane</keyword>
<reference evidence="17 18" key="1">
    <citation type="journal article" date="2020" name="Microbiol. Resour. Announc.">
        <title>Complete genome sequence of Pseudomonas otitidis strain MrB4, isolated from Lake Biwa in Japan.</title>
        <authorList>
            <person name="Miyazaki K."/>
            <person name="Hase E."/>
            <person name="Maruya T."/>
        </authorList>
    </citation>
    <scope>NUCLEOTIDE SEQUENCE [LARGE SCALE GENOMIC DNA]</scope>
    <source>
        <strain evidence="17 18">MrB4</strain>
    </source>
</reference>
<keyword evidence="17" id="KW-0282">Flagellum</keyword>
<keyword evidence="17" id="KW-0969">Cilium</keyword>
<comment type="similarity">
    <text evidence="4 12">Belongs to the FliF family.</text>
</comment>
<dbReference type="PANTHER" id="PTHR30046:SF0">
    <property type="entry name" value="FLAGELLAR M-RING PROTEIN"/>
    <property type="match status" value="1"/>
</dbReference>
<evidence type="ECO:0000313" key="17">
    <source>
        <dbReference type="EMBL" id="BCA29324.1"/>
    </source>
</evidence>
<gene>
    <name evidence="17" type="primary">fliF_1</name>
    <name evidence="17" type="ORF">PtoMrB4_33010</name>
</gene>
<dbReference type="InterPro" id="IPR006182">
    <property type="entry name" value="FliF_N_dom"/>
</dbReference>
<evidence type="ECO:0000256" key="6">
    <source>
        <dbReference type="ARBA" id="ARBA00022475"/>
    </source>
</evidence>
<dbReference type="GO" id="GO:0005886">
    <property type="term" value="C:plasma membrane"/>
    <property type="evidence" value="ECO:0007669"/>
    <property type="project" value="UniProtKB-SubCell"/>
</dbReference>
<keyword evidence="9 14" id="KW-0472">Membrane</keyword>
<feature type="domain" description="Flagellar M-ring N-terminal" evidence="15">
    <location>
        <begin position="47"/>
        <end position="219"/>
    </location>
</feature>
<keyword evidence="17" id="KW-0966">Cell projection</keyword>
<keyword evidence="6" id="KW-1003">Cell membrane</keyword>
<evidence type="ECO:0000256" key="7">
    <source>
        <dbReference type="ARBA" id="ARBA00022692"/>
    </source>
</evidence>
<evidence type="ECO:0000259" key="16">
    <source>
        <dbReference type="Pfam" id="PF08345"/>
    </source>
</evidence>